<reference evidence="1" key="1">
    <citation type="submission" date="2012-04" db="EMBL/GenBank/DDBJ databases">
        <title>The Genome Sequence of Loa loa.</title>
        <authorList>
            <consortium name="The Broad Institute Genome Sequencing Platform"/>
            <consortium name="Broad Institute Genome Sequencing Center for Infectious Disease"/>
            <person name="Nutman T.B."/>
            <person name="Fink D.L."/>
            <person name="Russ C."/>
            <person name="Young S."/>
            <person name="Zeng Q."/>
            <person name="Gargeya S."/>
            <person name="Alvarado L."/>
            <person name="Berlin A."/>
            <person name="Chapman S.B."/>
            <person name="Chen Z."/>
            <person name="Freedman E."/>
            <person name="Gellesch M."/>
            <person name="Goldberg J."/>
            <person name="Griggs A."/>
            <person name="Gujja S."/>
            <person name="Heilman E.R."/>
            <person name="Heiman D."/>
            <person name="Howarth C."/>
            <person name="Mehta T."/>
            <person name="Neiman D."/>
            <person name="Pearson M."/>
            <person name="Roberts A."/>
            <person name="Saif S."/>
            <person name="Shea T."/>
            <person name="Shenoy N."/>
            <person name="Sisk P."/>
            <person name="Stolte C."/>
            <person name="Sykes S."/>
            <person name="White J."/>
            <person name="Yandava C."/>
            <person name="Haas B."/>
            <person name="Henn M.R."/>
            <person name="Nusbaum C."/>
            <person name="Birren B."/>
        </authorList>
    </citation>
    <scope>NUCLEOTIDE SEQUENCE [LARGE SCALE GENOMIC DNA]</scope>
</reference>
<dbReference type="AlphaFoldDB" id="A0A1S0TVR7"/>
<name>A0A1S0TVR7_LOALO</name>
<gene>
    <name evidence="1" type="ORF">LOAG_08193</name>
</gene>
<protein>
    <submittedName>
        <fullName evidence="1">Uncharacterized protein</fullName>
    </submittedName>
</protein>
<organism evidence="1">
    <name type="scientific">Loa loa</name>
    <name type="common">Eye worm</name>
    <name type="synonym">Filaria loa</name>
    <dbReference type="NCBI Taxonomy" id="7209"/>
    <lineage>
        <taxon>Eukaryota</taxon>
        <taxon>Metazoa</taxon>
        <taxon>Ecdysozoa</taxon>
        <taxon>Nematoda</taxon>
        <taxon>Chromadorea</taxon>
        <taxon>Rhabditida</taxon>
        <taxon>Spirurina</taxon>
        <taxon>Spiruromorpha</taxon>
        <taxon>Filarioidea</taxon>
        <taxon>Onchocercidae</taxon>
        <taxon>Loa</taxon>
    </lineage>
</organism>
<dbReference type="GeneID" id="9945618"/>
<dbReference type="RefSeq" id="XP_003143773.1">
    <property type="nucleotide sequence ID" value="XM_003143725.1"/>
</dbReference>
<proteinExistence type="predicted"/>
<evidence type="ECO:0000313" key="1">
    <source>
        <dbReference type="EMBL" id="EFO20297.1"/>
    </source>
</evidence>
<dbReference type="EMBL" id="JH712845">
    <property type="protein sequence ID" value="EFO20297.1"/>
    <property type="molecule type" value="Genomic_DNA"/>
</dbReference>
<dbReference type="CTD" id="9945618"/>
<dbReference type="InParanoid" id="A0A1S0TVR7"/>
<dbReference type="KEGG" id="loa:LOAG_08193"/>
<accession>A0A1S0TVR7</accession>
<sequence>MDDDMSLCFLIRSQSEPLMIIYMAKAEVVVSILNAIINLTKNKHYVQFHSQKNMSNETWPGICLSKFNYERQQWGNKIIIMIMLKVTILDEITLIKNTHAIRVHQHCVMYRISSYEHDIMSPFTAPRTDLYKALPFHLVFDHFNDDSYTFHCFIRRQS</sequence>